<protein>
    <submittedName>
        <fullName evidence="2">CRP-like cAMP-binding protein</fullName>
    </submittedName>
</protein>
<accession>A0A7W7WLL7</accession>
<evidence type="ECO:0000313" key="2">
    <source>
        <dbReference type="EMBL" id="MBB4951210.1"/>
    </source>
</evidence>
<dbReference type="AlphaFoldDB" id="A0A7W7WLL7"/>
<organism evidence="2 3">
    <name type="scientific">Kitasatospora gansuensis</name>
    <dbReference type="NCBI Taxonomy" id="258050"/>
    <lineage>
        <taxon>Bacteria</taxon>
        <taxon>Bacillati</taxon>
        <taxon>Actinomycetota</taxon>
        <taxon>Actinomycetes</taxon>
        <taxon>Kitasatosporales</taxon>
        <taxon>Streptomycetaceae</taxon>
        <taxon>Kitasatospora</taxon>
    </lineage>
</organism>
<gene>
    <name evidence="2" type="ORF">F4556_006745</name>
</gene>
<evidence type="ECO:0000313" key="3">
    <source>
        <dbReference type="Proteomes" id="UP000573327"/>
    </source>
</evidence>
<dbReference type="Proteomes" id="UP000573327">
    <property type="component" value="Unassembled WGS sequence"/>
</dbReference>
<keyword evidence="3" id="KW-1185">Reference proteome</keyword>
<dbReference type="RefSeq" id="WP_184923016.1">
    <property type="nucleotide sequence ID" value="NZ_JACHJR010000001.1"/>
</dbReference>
<reference evidence="2 3" key="1">
    <citation type="submission" date="2020-08" db="EMBL/GenBank/DDBJ databases">
        <title>Sequencing the genomes of 1000 actinobacteria strains.</title>
        <authorList>
            <person name="Klenk H.-P."/>
        </authorList>
    </citation>
    <scope>NUCLEOTIDE SEQUENCE [LARGE SCALE GENOMIC DNA]</scope>
    <source>
        <strain evidence="2 3">DSM 44786</strain>
    </source>
</reference>
<proteinExistence type="predicted"/>
<name>A0A7W7WLL7_9ACTN</name>
<evidence type="ECO:0000256" key="1">
    <source>
        <dbReference type="SAM" id="MobiDB-lite"/>
    </source>
</evidence>
<dbReference type="EMBL" id="JACHJR010000001">
    <property type="protein sequence ID" value="MBB4951210.1"/>
    <property type="molecule type" value="Genomic_DNA"/>
</dbReference>
<sequence length="151" mass="16815">MAAATPRRAVKMIDARKRARELSAGIAERHQRLLDRAERFLLAQEKTDQQVRAINARIKDLHAEVEEVRLAGQADLARVAAEMAELGCSRKEIAERLGVDPAEVRRLLAAVRRNDPVRTSAGRVSRLQSVEPEEASTERPQPVTLFDTTGD</sequence>
<dbReference type="SUPFAM" id="SSF109709">
    <property type="entry name" value="KorB DNA-binding domain-like"/>
    <property type="match status" value="1"/>
</dbReference>
<dbReference type="Gene3D" id="1.10.10.60">
    <property type="entry name" value="Homeodomain-like"/>
    <property type="match status" value="1"/>
</dbReference>
<comment type="caution">
    <text evidence="2">The sequence shown here is derived from an EMBL/GenBank/DDBJ whole genome shotgun (WGS) entry which is preliminary data.</text>
</comment>
<feature type="region of interest" description="Disordered" evidence="1">
    <location>
        <begin position="116"/>
        <end position="151"/>
    </location>
</feature>